<dbReference type="Gene3D" id="3.40.50.410">
    <property type="entry name" value="von Willebrand factor, type A domain"/>
    <property type="match status" value="1"/>
</dbReference>
<dbReference type="InterPro" id="IPR036465">
    <property type="entry name" value="vWFA_dom_sf"/>
</dbReference>
<dbReference type="SMART" id="SM00327">
    <property type="entry name" value="VWA"/>
    <property type="match status" value="1"/>
</dbReference>
<evidence type="ECO:0000259" key="3">
    <source>
        <dbReference type="PROSITE" id="PS50234"/>
    </source>
</evidence>
<dbReference type="PROSITE" id="PS50234">
    <property type="entry name" value="VWFA"/>
    <property type="match status" value="1"/>
</dbReference>
<dbReference type="SUPFAM" id="SSF53300">
    <property type="entry name" value="vWA-like"/>
    <property type="match status" value="1"/>
</dbReference>
<feature type="region of interest" description="Disordered" evidence="1">
    <location>
        <begin position="419"/>
        <end position="448"/>
    </location>
</feature>
<dbReference type="PANTHER" id="PTHR10579:SF43">
    <property type="entry name" value="ZINC FINGER (C3HC4-TYPE RING FINGER) FAMILY PROTEIN"/>
    <property type="match status" value="1"/>
</dbReference>
<evidence type="ECO:0000313" key="4">
    <source>
        <dbReference type="EMBL" id="PXA05366.1"/>
    </source>
</evidence>
<sequence length="448" mass="48431">MKTFIKRVLFSLAFACGLTAMASAKGYTEILHVDAALDRPVVPANQTEDVVVQIKIRPEIVHSDRERPPVNLSLVLDRSGSMSGQKIEEAIQAAEVAVGSLGPRDRVSVIIYDHEVDTLAPSQFATRENIAEIKRRIRGVTSRGNTAIYAGLNQAAAELRRYEDAGYISRMILLSDGLANRGPSKVADFRALGRALAGEDMVISTVGLGLGFNEDIMTTLAEAGQGNTYFVENADDLPRIFAGELGDALNVAATDIEIIVRARGGARIIKSVGREAEIGEKVARFRMPQVYSGLDKLALLEVRAPEGRVGAVEDLIEVEVNYLPVGEKIARTQQVSVPITYTGEVEKVVAAARKDIARNVVDNRIAEAKEEAIAHADAGDREMAASSLRGVVGKISADYGFLGDEVVAAPAAEIEEEAEQVERQGLSNAKRKSYRSDSYQLKNQQSVK</sequence>
<dbReference type="OrthoDB" id="9781333at2"/>
<feature type="signal peptide" evidence="2">
    <location>
        <begin position="1"/>
        <end position="22"/>
    </location>
</feature>
<feature type="chain" id="PRO_5016375122" description="VWFA domain-containing protein" evidence="2">
    <location>
        <begin position="23"/>
        <end position="448"/>
    </location>
</feature>
<evidence type="ECO:0000256" key="2">
    <source>
        <dbReference type="SAM" id="SignalP"/>
    </source>
</evidence>
<keyword evidence="5" id="KW-1185">Reference proteome</keyword>
<accession>A0A317ZIF8</accession>
<dbReference type="PANTHER" id="PTHR10579">
    <property type="entry name" value="CALCIUM-ACTIVATED CHLORIDE CHANNEL REGULATOR"/>
    <property type="match status" value="1"/>
</dbReference>
<dbReference type="InterPro" id="IPR051266">
    <property type="entry name" value="CLCR"/>
</dbReference>
<protein>
    <recommendedName>
        <fullName evidence="3">VWFA domain-containing protein</fullName>
    </recommendedName>
</protein>
<dbReference type="Proteomes" id="UP000247099">
    <property type="component" value="Unassembled WGS sequence"/>
</dbReference>
<keyword evidence="2" id="KW-0732">Signal</keyword>
<gene>
    <name evidence="4" type="ORF">DDZ13_00430</name>
</gene>
<dbReference type="InParanoid" id="A0A317ZIF8"/>
<organism evidence="4 5">
    <name type="scientific">Coraliomargarita sinensis</name>
    <dbReference type="NCBI Taxonomy" id="2174842"/>
    <lineage>
        <taxon>Bacteria</taxon>
        <taxon>Pseudomonadati</taxon>
        <taxon>Verrucomicrobiota</taxon>
        <taxon>Opitutia</taxon>
        <taxon>Puniceicoccales</taxon>
        <taxon>Coraliomargaritaceae</taxon>
        <taxon>Coraliomargarita</taxon>
    </lineage>
</organism>
<dbReference type="RefSeq" id="WP_110129447.1">
    <property type="nucleotide sequence ID" value="NZ_QHJQ01000001.1"/>
</dbReference>
<evidence type="ECO:0000313" key="5">
    <source>
        <dbReference type="Proteomes" id="UP000247099"/>
    </source>
</evidence>
<feature type="domain" description="VWFA" evidence="3">
    <location>
        <begin position="71"/>
        <end position="245"/>
    </location>
</feature>
<dbReference type="EMBL" id="QHJQ01000001">
    <property type="protein sequence ID" value="PXA05366.1"/>
    <property type="molecule type" value="Genomic_DNA"/>
</dbReference>
<dbReference type="InterPro" id="IPR002035">
    <property type="entry name" value="VWF_A"/>
</dbReference>
<evidence type="ECO:0000256" key="1">
    <source>
        <dbReference type="SAM" id="MobiDB-lite"/>
    </source>
</evidence>
<dbReference type="AlphaFoldDB" id="A0A317ZIF8"/>
<proteinExistence type="predicted"/>
<feature type="compositionally biased region" description="Polar residues" evidence="1">
    <location>
        <begin position="436"/>
        <end position="448"/>
    </location>
</feature>
<reference evidence="4 5" key="1">
    <citation type="submission" date="2018-05" db="EMBL/GenBank/DDBJ databases">
        <title>Coraliomargarita sinensis sp. nov., isolated from a marine solar saltern.</title>
        <authorList>
            <person name="Zhou L.Y."/>
        </authorList>
    </citation>
    <scope>NUCLEOTIDE SEQUENCE [LARGE SCALE GENOMIC DNA]</scope>
    <source>
        <strain evidence="4 5">WN38</strain>
    </source>
</reference>
<dbReference type="Pfam" id="PF00092">
    <property type="entry name" value="VWA"/>
    <property type="match status" value="1"/>
</dbReference>
<comment type="caution">
    <text evidence="4">The sequence shown here is derived from an EMBL/GenBank/DDBJ whole genome shotgun (WGS) entry which is preliminary data.</text>
</comment>
<name>A0A317ZIF8_9BACT</name>